<keyword evidence="9" id="KW-1185">Reference proteome</keyword>
<evidence type="ECO:0000256" key="5">
    <source>
        <dbReference type="ARBA" id="ARBA00022906"/>
    </source>
</evidence>
<keyword evidence="5" id="KW-0862">Zinc</keyword>
<gene>
    <name evidence="8" type="ORF">V6575_17955</name>
</gene>
<name>A0ABU8TR06_9HYPH</name>
<evidence type="ECO:0000256" key="7">
    <source>
        <dbReference type="SAM" id="SignalP"/>
    </source>
</evidence>
<dbReference type="Proteomes" id="UP001385499">
    <property type="component" value="Unassembled WGS sequence"/>
</dbReference>
<reference evidence="8 9" key="1">
    <citation type="submission" date="2024-02" db="EMBL/GenBank/DDBJ databases">
        <title>Roseibium algae sp. nov., isolated from marine alga (Grateloupia sp.), showing potential in myo-inositol conversion.</title>
        <authorList>
            <person name="Wang Y."/>
        </authorList>
    </citation>
    <scope>NUCLEOTIDE SEQUENCE [LARGE SCALE GENOMIC DNA]</scope>
    <source>
        <strain evidence="8 9">H3510</strain>
    </source>
</reference>
<dbReference type="PANTHER" id="PTHR42953">
    <property type="entry name" value="HIGH-AFFINITY ZINC UPTAKE SYSTEM PROTEIN ZNUA-RELATED"/>
    <property type="match status" value="1"/>
</dbReference>
<evidence type="ECO:0000256" key="2">
    <source>
        <dbReference type="ARBA" id="ARBA00015915"/>
    </source>
</evidence>
<keyword evidence="4 7" id="KW-0732">Signal</keyword>
<evidence type="ECO:0000256" key="4">
    <source>
        <dbReference type="ARBA" id="ARBA00022729"/>
    </source>
</evidence>
<dbReference type="InterPro" id="IPR006127">
    <property type="entry name" value="ZnuA-like"/>
</dbReference>
<comment type="caution">
    <text evidence="8">The sequence shown here is derived from an EMBL/GenBank/DDBJ whole genome shotgun (WGS) entry which is preliminary data.</text>
</comment>
<accession>A0ABU8TR06</accession>
<feature type="region of interest" description="Disordered" evidence="6">
    <location>
        <begin position="126"/>
        <end position="205"/>
    </location>
</feature>
<evidence type="ECO:0000256" key="3">
    <source>
        <dbReference type="ARBA" id="ARBA00022448"/>
    </source>
</evidence>
<evidence type="ECO:0000256" key="1">
    <source>
        <dbReference type="ARBA" id="ARBA00011028"/>
    </source>
</evidence>
<protein>
    <recommendedName>
        <fullName evidence="2">High-affinity zinc uptake system protein ZnuA</fullName>
    </recommendedName>
</protein>
<dbReference type="Pfam" id="PF01297">
    <property type="entry name" value="ZnuA"/>
    <property type="match status" value="1"/>
</dbReference>
<dbReference type="PANTHER" id="PTHR42953:SF3">
    <property type="entry name" value="HIGH-AFFINITY ZINC UPTAKE SYSTEM PROTEIN ZNUA"/>
    <property type="match status" value="1"/>
</dbReference>
<feature type="signal peptide" evidence="7">
    <location>
        <begin position="1"/>
        <end position="35"/>
    </location>
</feature>
<feature type="chain" id="PRO_5045333976" description="High-affinity zinc uptake system protein ZnuA" evidence="7">
    <location>
        <begin position="36"/>
        <end position="370"/>
    </location>
</feature>
<dbReference type="Gene3D" id="3.40.50.1980">
    <property type="entry name" value="Nitrogenase molybdenum iron protein domain"/>
    <property type="match status" value="3"/>
</dbReference>
<dbReference type="InterPro" id="IPR050492">
    <property type="entry name" value="Bact_metal-bind_prot9"/>
</dbReference>
<dbReference type="SUPFAM" id="SSF53807">
    <property type="entry name" value="Helical backbone' metal receptor"/>
    <property type="match status" value="1"/>
</dbReference>
<dbReference type="RefSeq" id="WP_340276273.1">
    <property type="nucleotide sequence ID" value="NZ_JBAKIA010000014.1"/>
</dbReference>
<keyword evidence="5" id="KW-0406">Ion transport</keyword>
<evidence type="ECO:0000313" key="8">
    <source>
        <dbReference type="EMBL" id="MEJ8475980.1"/>
    </source>
</evidence>
<sequence length="370" mass="39865">MLASYFTSPSFSRKKAFGASTVLAASLMFSASAYAAPQVVATIKPIHSLVAGVMEGVGTPEILIDGAASPHSFALKPSQASSLQNADVVFWVGENLETSLAKALESLPGKATVVELSETPKLELLPFRTNDGFGDHDEDEHHDGDHDDHGHDAHDDHDHDKADAHADHDHDKAESEEHADHDAHEEKHHDEAGHEGHHHTGLDPHIWLDPENAIILVDSIANSLSEADSENAATYQANAAKMKDHIAALETEIQTSLEPVRGRPFVVFHDAYHYFEDRFSIPASGAIALNPETPAGADRISDIRETVKDKGIVCVFSEPQFPAKLVTVVLEGSSAKTATLDPLGTDLQDGPGLYEALLRQIAKSMTTCLS</sequence>
<feature type="compositionally biased region" description="Basic and acidic residues" evidence="6">
    <location>
        <begin position="133"/>
        <end position="205"/>
    </location>
</feature>
<keyword evidence="3" id="KW-0813">Transport</keyword>
<organism evidence="8 9">
    <name type="scientific">Roseibium algae</name>
    <dbReference type="NCBI Taxonomy" id="3123038"/>
    <lineage>
        <taxon>Bacteria</taxon>
        <taxon>Pseudomonadati</taxon>
        <taxon>Pseudomonadota</taxon>
        <taxon>Alphaproteobacteria</taxon>
        <taxon>Hyphomicrobiales</taxon>
        <taxon>Stappiaceae</taxon>
        <taxon>Roseibium</taxon>
    </lineage>
</organism>
<evidence type="ECO:0000256" key="6">
    <source>
        <dbReference type="SAM" id="MobiDB-lite"/>
    </source>
</evidence>
<keyword evidence="5" id="KW-0864">Zinc transport</keyword>
<dbReference type="EMBL" id="JBAKIA010000014">
    <property type="protein sequence ID" value="MEJ8475980.1"/>
    <property type="molecule type" value="Genomic_DNA"/>
</dbReference>
<proteinExistence type="inferred from homology"/>
<evidence type="ECO:0000313" key="9">
    <source>
        <dbReference type="Proteomes" id="UP001385499"/>
    </source>
</evidence>
<comment type="similarity">
    <text evidence="1">Belongs to the bacterial solute-binding protein 9 family.</text>
</comment>